<dbReference type="InterPro" id="IPR015422">
    <property type="entry name" value="PyrdxlP-dep_Trfase_small"/>
</dbReference>
<sequence length="408" mass="45115">MGSIQDSSPSFFENAQYIPVDAIFQVTKDFLADPDPRKVNLGPGTYRDEKGQPWILPSVRMATTLVSDCGHEYLPIAGSKVFREEGVQLVFNGTKPFSEGRIASCQGLSGTGALYLAGQVLRKVDPSPKAVYITDPTWPNHDLLFSSMGFDVKYLPYYKDKSFDFEGYMSVLVTAPPGSIIILHSCAHNPTGCDPSKEQWKKIASVIQERHLFPIFDSAYLGFNSGSVNDDTWAIKYFVDELGLEASICLSFAKSMGLYGERIGLVTFVTKSLSQVDTMNSILENAQRATVSTPPKYGAEIAAAVLSTPDISEQWSKDLITMSTRIKSMREKFYEELVRLDTPGDWSHMIKQTGMFGFTGISPAQITHLQAKYHIYMANTSRISIAGLNDGNFEYVAAAIDDAVRNIH</sequence>
<dbReference type="GO" id="GO:0005829">
    <property type="term" value="C:cytosol"/>
    <property type="evidence" value="ECO:0007669"/>
    <property type="project" value="TreeGrafter"/>
</dbReference>
<dbReference type="SUPFAM" id="SSF53383">
    <property type="entry name" value="PLP-dependent transferases"/>
    <property type="match status" value="1"/>
</dbReference>
<dbReference type="InterPro" id="IPR015424">
    <property type="entry name" value="PyrdxlP-dep_Trfase"/>
</dbReference>
<evidence type="ECO:0000256" key="1">
    <source>
        <dbReference type="ARBA" id="ARBA00001933"/>
    </source>
</evidence>
<evidence type="ECO:0000256" key="7">
    <source>
        <dbReference type="RuleBase" id="RU000480"/>
    </source>
</evidence>
<comment type="caution">
    <text evidence="9">The sequence shown here is derived from an EMBL/GenBank/DDBJ whole genome shotgun (WGS) entry which is preliminary data.</text>
</comment>
<comment type="catalytic activity">
    <reaction evidence="7">
        <text>L-aspartate + 2-oxoglutarate = oxaloacetate + L-glutamate</text>
        <dbReference type="Rhea" id="RHEA:21824"/>
        <dbReference type="ChEBI" id="CHEBI:16452"/>
        <dbReference type="ChEBI" id="CHEBI:16810"/>
        <dbReference type="ChEBI" id="CHEBI:29985"/>
        <dbReference type="ChEBI" id="CHEBI:29991"/>
        <dbReference type="EC" id="2.6.1.1"/>
    </reaction>
</comment>
<organism evidence="9 10">
    <name type="scientific">Lachnellula occidentalis</name>
    <dbReference type="NCBI Taxonomy" id="215460"/>
    <lineage>
        <taxon>Eukaryota</taxon>
        <taxon>Fungi</taxon>
        <taxon>Dikarya</taxon>
        <taxon>Ascomycota</taxon>
        <taxon>Pezizomycotina</taxon>
        <taxon>Leotiomycetes</taxon>
        <taxon>Helotiales</taxon>
        <taxon>Lachnaceae</taxon>
        <taxon>Lachnellula</taxon>
    </lineage>
</organism>
<comment type="similarity">
    <text evidence="2">Belongs to the class-I pyridoxal-phosphate-dependent aminotransferase family.</text>
</comment>
<evidence type="ECO:0000256" key="3">
    <source>
        <dbReference type="ARBA" id="ARBA00011738"/>
    </source>
</evidence>
<evidence type="ECO:0000256" key="4">
    <source>
        <dbReference type="ARBA" id="ARBA00022576"/>
    </source>
</evidence>
<accession>A0A8H8U5R6</accession>
<evidence type="ECO:0000256" key="5">
    <source>
        <dbReference type="ARBA" id="ARBA00022679"/>
    </source>
</evidence>
<dbReference type="EMBL" id="QGMI01001040">
    <property type="protein sequence ID" value="TVY35081.1"/>
    <property type="molecule type" value="Genomic_DNA"/>
</dbReference>
<dbReference type="CDD" id="cd00609">
    <property type="entry name" value="AAT_like"/>
    <property type="match status" value="1"/>
</dbReference>
<comment type="cofactor">
    <cofactor evidence="1">
        <name>pyridoxal 5'-phosphate</name>
        <dbReference type="ChEBI" id="CHEBI:597326"/>
    </cofactor>
</comment>
<dbReference type="InterPro" id="IPR004838">
    <property type="entry name" value="NHTrfase_class1_PyrdxlP-BS"/>
</dbReference>
<keyword evidence="4 7" id="KW-0032">Aminotransferase</keyword>
<dbReference type="GO" id="GO:0004069">
    <property type="term" value="F:L-aspartate:2-oxoglutarate aminotransferase activity"/>
    <property type="evidence" value="ECO:0007669"/>
    <property type="project" value="UniProtKB-EC"/>
</dbReference>
<dbReference type="GO" id="GO:0006532">
    <property type="term" value="P:aspartate biosynthetic process"/>
    <property type="evidence" value="ECO:0007669"/>
    <property type="project" value="TreeGrafter"/>
</dbReference>
<evidence type="ECO:0000256" key="2">
    <source>
        <dbReference type="ARBA" id="ARBA00007441"/>
    </source>
</evidence>
<dbReference type="PANTHER" id="PTHR11879">
    <property type="entry name" value="ASPARTATE AMINOTRANSFERASE"/>
    <property type="match status" value="1"/>
</dbReference>
<dbReference type="InterPro" id="IPR004839">
    <property type="entry name" value="Aminotransferase_I/II_large"/>
</dbReference>
<dbReference type="OrthoDB" id="6752799at2759"/>
<evidence type="ECO:0000259" key="8">
    <source>
        <dbReference type="Pfam" id="PF00155"/>
    </source>
</evidence>
<dbReference type="InterPro" id="IPR015421">
    <property type="entry name" value="PyrdxlP-dep_Trfase_major"/>
</dbReference>
<protein>
    <recommendedName>
        <fullName evidence="7">Aspartate aminotransferase</fullName>
        <ecNumber evidence="7">2.6.1.1</ecNumber>
    </recommendedName>
</protein>
<dbReference type="Gene3D" id="3.40.640.10">
    <property type="entry name" value="Type I PLP-dependent aspartate aminotransferase-like (Major domain)"/>
    <property type="match status" value="1"/>
</dbReference>
<dbReference type="FunFam" id="3.90.1150.10:FF:000001">
    <property type="entry name" value="Aspartate aminotransferase"/>
    <property type="match status" value="1"/>
</dbReference>
<evidence type="ECO:0000256" key="6">
    <source>
        <dbReference type="ARBA" id="ARBA00022898"/>
    </source>
</evidence>
<evidence type="ECO:0000313" key="10">
    <source>
        <dbReference type="Proteomes" id="UP000443090"/>
    </source>
</evidence>
<keyword evidence="5 7" id="KW-0808">Transferase</keyword>
<dbReference type="Pfam" id="PF00155">
    <property type="entry name" value="Aminotran_1_2"/>
    <property type="match status" value="1"/>
</dbReference>
<dbReference type="Gene3D" id="3.90.1150.10">
    <property type="entry name" value="Aspartate Aminotransferase, domain 1"/>
    <property type="match status" value="1"/>
</dbReference>
<dbReference type="InterPro" id="IPR000796">
    <property type="entry name" value="Asp_trans"/>
</dbReference>
<dbReference type="GO" id="GO:0030170">
    <property type="term" value="F:pyridoxal phosphate binding"/>
    <property type="evidence" value="ECO:0007669"/>
    <property type="project" value="InterPro"/>
</dbReference>
<name>A0A8H8U5R6_9HELO</name>
<gene>
    <name evidence="9" type="primary">aat2</name>
    <name evidence="9" type="ORF">LOCC1_G007319</name>
</gene>
<keyword evidence="6" id="KW-0663">Pyridoxal phosphate</keyword>
<feature type="domain" description="Aminotransferase class I/classII large" evidence="8">
    <location>
        <begin position="37"/>
        <end position="400"/>
    </location>
</feature>
<proteinExistence type="inferred from homology"/>
<reference evidence="9 10" key="1">
    <citation type="submission" date="2018-05" db="EMBL/GenBank/DDBJ databases">
        <title>Genome sequencing and assembly of the regulated plant pathogen Lachnellula willkommii and related sister species for the development of diagnostic species identification markers.</title>
        <authorList>
            <person name="Giroux E."/>
            <person name="Bilodeau G."/>
        </authorList>
    </citation>
    <scope>NUCLEOTIDE SEQUENCE [LARGE SCALE GENOMIC DNA]</scope>
    <source>
        <strain evidence="9 10">CBS 160.35</strain>
    </source>
</reference>
<dbReference type="AlphaFoldDB" id="A0A8H8U5R6"/>
<comment type="subunit">
    <text evidence="3 7">Homodimer.</text>
</comment>
<dbReference type="EC" id="2.6.1.1" evidence="7"/>
<evidence type="ECO:0000313" key="9">
    <source>
        <dbReference type="EMBL" id="TVY35081.1"/>
    </source>
</evidence>
<comment type="miscellaneous">
    <text evidence="7">In eukaryotes there are cytoplasmic, mitochondrial and chloroplastic isozymes.</text>
</comment>
<dbReference type="PRINTS" id="PR00799">
    <property type="entry name" value="TRANSAMINASE"/>
</dbReference>
<keyword evidence="10" id="KW-1185">Reference proteome</keyword>
<dbReference type="PROSITE" id="PS00105">
    <property type="entry name" value="AA_TRANSFER_CLASS_1"/>
    <property type="match status" value="1"/>
</dbReference>
<dbReference type="PANTHER" id="PTHR11879:SF55">
    <property type="entry name" value="GLUTAMATE OXALOACETATE TRANSAMINASE 1, ISOFORM B"/>
    <property type="match status" value="1"/>
</dbReference>
<dbReference type="Proteomes" id="UP000443090">
    <property type="component" value="Unassembled WGS sequence"/>
</dbReference>